<keyword evidence="3" id="KW-1185">Reference proteome</keyword>
<dbReference type="PROSITE" id="PS51208">
    <property type="entry name" value="AUTOTRANSPORTER"/>
    <property type="match status" value="1"/>
</dbReference>
<evidence type="ECO:0000259" key="1">
    <source>
        <dbReference type="PROSITE" id="PS51208"/>
    </source>
</evidence>
<protein>
    <submittedName>
        <fullName evidence="2">Outer membrane autotransporter barrel</fullName>
    </submittedName>
</protein>
<dbReference type="SMART" id="SM00869">
    <property type="entry name" value="Autotransporter"/>
    <property type="match status" value="1"/>
</dbReference>
<dbReference type="RefSeq" id="WP_144401687.1">
    <property type="nucleotide sequence ID" value="NZ_CP004387.1"/>
</dbReference>
<dbReference type="SUPFAM" id="SSF103515">
    <property type="entry name" value="Autotransporter"/>
    <property type="match status" value="1"/>
</dbReference>
<feature type="domain" description="Autotransporter" evidence="1">
    <location>
        <begin position="2057"/>
        <end position="2339"/>
    </location>
</feature>
<accession>A0A0B4XSV0</accession>
<dbReference type="Proteomes" id="UP000006764">
    <property type="component" value="Chromosome"/>
</dbReference>
<dbReference type="OrthoDB" id="5318987at2"/>
<dbReference type="InterPro" id="IPR005546">
    <property type="entry name" value="Autotransporte_beta"/>
</dbReference>
<dbReference type="KEGG" id="apac:S7S_15455"/>
<dbReference type="InterPro" id="IPR036709">
    <property type="entry name" value="Autotransporte_beta_dom_sf"/>
</dbReference>
<reference evidence="2 3" key="1">
    <citation type="journal article" date="2012" name="J. Bacteriol.">
        <title>Genome sequence of an alkane-degrading bacterium, Alcanivorax pacificus type strain W11-5, isolated from deep sea sediment.</title>
        <authorList>
            <person name="Lai Q."/>
            <person name="Shao Z."/>
        </authorList>
    </citation>
    <scope>NUCLEOTIDE SEQUENCE [LARGE SCALE GENOMIC DNA]</scope>
    <source>
        <strain evidence="2 3">W11-5</strain>
    </source>
</reference>
<gene>
    <name evidence="2" type="ORF">S7S_15455</name>
</gene>
<dbReference type="HOGENOM" id="CLU_000254_0_0_6"/>
<proteinExistence type="predicted"/>
<evidence type="ECO:0000313" key="3">
    <source>
        <dbReference type="Proteomes" id="UP000006764"/>
    </source>
</evidence>
<organism evidence="2 3">
    <name type="scientific">Isoalcanivorax pacificus W11-5</name>
    <dbReference type="NCBI Taxonomy" id="391936"/>
    <lineage>
        <taxon>Bacteria</taxon>
        <taxon>Pseudomonadati</taxon>
        <taxon>Pseudomonadota</taxon>
        <taxon>Gammaproteobacteria</taxon>
        <taxon>Oceanospirillales</taxon>
        <taxon>Alcanivoracaceae</taxon>
        <taxon>Isoalcanivorax</taxon>
    </lineage>
</organism>
<dbReference type="STRING" id="391936.S7S_15455"/>
<sequence length="2339" mass="223500">MLLLLGSPAVVADCTRQGADMTCAGVPVEGIREDNSAIRQIVVEPGGDGSTPVEPGQTGIFLRQTGLHGTDQVRETEFGNNTVQLDHDGDGAEQEPTPEWTVLADDQGQPVLIDGYYVRLLPNDAFSLANDSGTLRSFGDGDALAEYLLEEEVALGDGGGALTGSLTVDNRASFETVDADGITTVSSGGKGGNGGCTSYLVYTKCRGGWAGGNAGSVAVNHRGAITVRGDGVHGIRAVSLGGQGGNGGGSFGAFYSSAGRGGNGGHGAQVSVLLSSSSVIETFGAGSYGVLASSSGGNGGRGGSSSGSVALGSAGGNGGNAGLVNVIHHGQITTHGEASYGIYALSTGAGAGKGSSSGGLVAVGGNGGGESSGNQVTVINTGTILTGGENAIGIFAQSIGGGGGDGGGAGGLFSVGGSGGSGGGSDLVTVNNAGVIRTQGEGATAILAQSIGGGGGNGGNAVSGGTSGSVAVGGDGGLGGDGNDVLINALASGEGLADLIAGVIETSGARAHGIQAQSIGGGGGNGGLAVAGSVDPGFSASVALGGSGGQGGDAAAVTINQHGEVLTGGDHAHGIFAQSVGGGGGSGGGAISASVSGGYAMGLALGGSGGQGGDAGEVAVSLLGDVSTQGTQSFGVLAQSVGGGGGDGGFAAVVTTGSVSGSVSLGGGGGQAGHASDVSVRIGEVANAHQIATQGEGAHGVFAQSVGGGGGNGGMAISGSLGGGSVSVALGGSGSGGGNAGAVGLVNYNLIQALGESATGLMAQSVGGGGGHGGFALSGAVGVLSAAAAVGGSGGGGGDGGDVSLENHGTVITEGNLGYGVLAQSVGGGGGNGGSAVSATLAISVENVPAAGASVAIGGRGGTASHGGEVLLANTGSVQTGTQTTVDDEVVRTGQGAHALFAQSVGGGGGNGGFAGAAALTLGQGASFAVAVGGQGGAGGDGGEVALTSTGEVLQTFGDGADGIHAQSIGGGGGDAGFGLALAASGGGQTNLSVGVAIGGAGGDGGTGNLVSVDNQSAINTAGNQSNGILAQSIGGGGGNGGFAATGTVTVSGNAAQAGVSVGGQGGTGNFASAVTVSNAGAITTLGDGSLGILAQSIGGGGGNGGLSVTGQFVMSEDYSGQVGLAIGGNGGQGSYGGQVAVDNLAAGSITTYGLGAHGIQAQSVGGGGGKGGLAVYGGISKAGNEKSLSIAGSVGGWGGDGGYGDRVDVVNAGAIRVHDDSAIGILAQSIGGGGGDGGDAYTGLLGLSNTSQSQATTYNLAASVGGEGGSGNHAGAVKVVNSGSIITGSLTEIDGVEYVAGMGGYGIYAQSVGGGGGIGGRANTMNVVFGGVCTVPLACDRSNNNLALAVTVGGFGGAGGDGDAVEVINTGTLVTLGDTADAIFAQSVGGGGGSGGNGVNGVEGGPPLKSYTPIYQDISVVVGGNGGASGNGGDVLAQNAAEILTSGANSNGIFAQSVGGGGGVGGKAVIGAVGKVGVGGEGGAGGDGGRVDVAQLGGGTIETLAVASHGIFAQSVGGGGGMAGNVDRMFASGVLSHLGDVGDGMGSGIEAAFGVGIGLGLAFGRDAGNGGHGGAVDVSVDGNILTHGDSSAGVFAQSVGGGGGVRGELGNEGPVLSMLSWHIGSNGDAGNGGGVNVEVDGNVLASGNAAQGIFAQSSGGKGVAGDVDVLVRGQVLMAALLEDEDGTADDPQRGLGAVGIMAHSAALGSDGDLGQDDSVDRANSGDITITIAGADSVVRGGRSQVVRDDPADYAEYVGIGVWLLDGRNNTVTNEGTILTADGVQGGLAIYASGSHGEIGLSGGHTTVDNHGLIIGSVDLGEGTNAFNNFSSAQFDTGRAVDLGAGNTLSNEGRVEIGGAGAILTTELTGRFAQSGDGTLGLDLDLARSGGADEADRLNATGDIVLAGDVDLHVHNVSQLKPGQYSVTLAESQTSLANAGLTLLHPESAVIQFDYRLVGDTALQLDYGIDFQVDGLTGNQQALGGHINAIQTAGGSDTLAPFVTSLFYLPDAESYQQAVRQMLPSAYQANEATTLFAGMNFARKMLSCRSSDGAYRYVAEQECAWMSLQRETSRRDETDDLPESRQDTTAFAYGIQAALDRQERFFAGFGVGFDKVQGNAGDSMKSDGTRFHLGAVLKARWGNSVLSSSFSGALANMDVVRTVSMPGQPVQHLEATQRLRYLAVNGMASHAFEFGNLYLKPMLGLGMTHMMYSGYTEQGGPLALRVSGDRHTYVSLSPALELGGELGLGRSALLRPYAQVGATRLLSGDDPSISVALAAAPGGVGAFTVSDQLDDTLLDITAGVDLLTHDGFSVRLSGTARTGDTVRDYGGQLKIGLRY</sequence>
<dbReference type="EMBL" id="CP004387">
    <property type="protein sequence ID" value="AJD49503.1"/>
    <property type="molecule type" value="Genomic_DNA"/>
</dbReference>
<evidence type="ECO:0000313" key="2">
    <source>
        <dbReference type="EMBL" id="AJD49503.1"/>
    </source>
</evidence>
<name>A0A0B4XSV0_9GAMM</name>